<organism evidence="1 2">
    <name type="scientific">Trifolium medium</name>
    <dbReference type="NCBI Taxonomy" id="97028"/>
    <lineage>
        <taxon>Eukaryota</taxon>
        <taxon>Viridiplantae</taxon>
        <taxon>Streptophyta</taxon>
        <taxon>Embryophyta</taxon>
        <taxon>Tracheophyta</taxon>
        <taxon>Spermatophyta</taxon>
        <taxon>Magnoliopsida</taxon>
        <taxon>eudicotyledons</taxon>
        <taxon>Gunneridae</taxon>
        <taxon>Pentapetalae</taxon>
        <taxon>rosids</taxon>
        <taxon>fabids</taxon>
        <taxon>Fabales</taxon>
        <taxon>Fabaceae</taxon>
        <taxon>Papilionoideae</taxon>
        <taxon>50 kb inversion clade</taxon>
        <taxon>NPAAA clade</taxon>
        <taxon>Hologalegina</taxon>
        <taxon>IRL clade</taxon>
        <taxon>Trifolieae</taxon>
        <taxon>Trifolium</taxon>
    </lineage>
</organism>
<reference evidence="1 2" key="1">
    <citation type="journal article" date="2018" name="Front. Plant Sci.">
        <title>Red Clover (Trifolium pratense) and Zigzag Clover (T. medium) - A Picture of Genomic Similarities and Differences.</title>
        <authorList>
            <person name="Dluhosova J."/>
            <person name="Istvanek J."/>
            <person name="Nedelnik J."/>
            <person name="Repkova J."/>
        </authorList>
    </citation>
    <scope>NUCLEOTIDE SEQUENCE [LARGE SCALE GENOMIC DNA]</scope>
    <source>
        <strain evidence="2">cv. 10/8</strain>
        <tissue evidence="1">Leaf</tissue>
    </source>
</reference>
<keyword evidence="2" id="KW-1185">Reference proteome</keyword>
<comment type="caution">
    <text evidence="1">The sequence shown here is derived from an EMBL/GenBank/DDBJ whole genome shotgun (WGS) entry which is preliminary data.</text>
</comment>
<feature type="non-terminal residue" evidence="1">
    <location>
        <position position="1"/>
    </location>
</feature>
<dbReference type="EMBL" id="LXQA010862521">
    <property type="protein sequence ID" value="MCI74515.1"/>
    <property type="molecule type" value="Genomic_DNA"/>
</dbReference>
<sequence>REIGVCGGGDAILGGREKDAAEINYNGIQNPMVNKARVWCRGGNMLGRARLCQA</sequence>
<name>A0A392URW1_9FABA</name>
<protein>
    <submittedName>
        <fullName evidence="1">Uncharacterized protein</fullName>
    </submittedName>
</protein>
<dbReference type="Proteomes" id="UP000265520">
    <property type="component" value="Unassembled WGS sequence"/>
</dbReference>
<accession>A0A392URW1</accession>
<dbReference type="AlphaFoldDB" id="A0A392URW1"/>
<proteinExistence type="predicted"/>
<evidence type="ECO:0000313" key="2">
    <source>
        <dbReference type="Proteomes" id="UP000265520"/>
    </source>
</evidence>
<evidence type="ECO:0000313" key="1">
    <source>
        <dbReference type="EMBL" id="MCI74515.1"/>
    </source>
</evidence>